<keyword evidence="4 10" id="KW-1133">Transmembrane helix</keyword>
<evidence type="ECO:0000256" key="2">
    <source>
        <dbReference type="ARBA" id="ARBA00022448"/>
    </source>
</evidence>
<keyword evidence="3 8" id="KW-0812">Transmembrane</keyword>
<evidence type="ECO:0000256" key="6">
    <source>
        <dbReference type="ARBA" id="ARBA00023136"/>
    </source>
</evidence>
<feature type="region of interest" description="Disordered" evidence="9">
    <location>
        <begin position="227"/>
        <end position="276"/>
    </location>
</feature>
<evidence type="ECO:0000256" key="3">
    <source>
        <dbReference type="ARBA" id="ARBA00022692"/>
    </source>
</evidence>
<feature type="domain" description="Potassium channel" evidence="11">
    <location>
        <begin position="332"/>
        <end position="402"/>
    </location>
</feature>
<reference evidence="12 13" key="1">
    <citation type="submission" date="2015-04" db="EMBL/GenBank/DDBJ databases">
        <authorList>
            <person name="Syromyatnikov M.Y."/>
            <person name="Popov V.N."/>
        </authorList>
    </citation>
    <scope>NUCLEOTIDE SEQUENCE [LARGE SCALE GENOMIC DNA]</scope>
</reference>
<dbReference type="PANTHER" id="PTHR11003">
    <property type="entry name" value="POTASSIUM CHANNEL, SUBFAMILY K"/>
    <property type="match status" value="1"/>
</dbReference>
<gene>
    <name evidence="12" type="ORF">CLUMA_CG005383</name>
</gene>
<dbReference type="GO" id="GO:0030322">
    <property type="term" value="P:stabilization of membrane potential"/>
    <property type="evidence" value="ECO:0007669"/>
    <property type="project" value="TreeGrafter"/>
</dbReference>
<evidence type="ECO:0000256" key="1">
    <source>
        <dbReference type="ARBA" id="ARBA00004141"/>
    </source>
</evidence>
<dbReference type="InterPro" id="IPR003280">
    <property type="entry name" value="2pore_dom_K_chnl"/>
</dbReference>
<dbReference type="PANTHER" id="PTHR11003:SF325">
    <property type="entry name" value="POTASSIUM CHANNEL DOMAIN-CONTAINING PROTEIN"/>
    <property type="match status" value="1"/>
</dbReference>
<keyword evidence="2 8" id="KW-0813">Transport</keyword>
<keyword evidence="7 8" id="KW-0407">Ion channel</keyword>
<dbReference type="GO" id="GO:0022841">
    <property type="term" value="F:potassium ion leak channel activity"/>
    <property type="evidence" value="ECO:0007669"/>
    <property type="project" value="TreeGrafter"/>
</dbReference>
<keyword evidence="5 8" id="KW-0406">Ion transport</keyword>
<evidence type="ECO:0000259" key="11">
    <source>
        <dbReference type="Pfam" id="PF07885"/>
    </source>
</evidence>
<comment type="similarity">
    <text evidence="8">Belongs to the two pore domain potassium channel (TC 1.A.1.8) family.</text>
</comment>
<feature type="compositionally biased region" description="Low complexity" evidence="9">
    <location>
        <begin position="227"/>
        <end position="258"/>
    </location>
</feature>
<proteinExistence type="inferred from homology"/>
<sequence length="539" mass="59429">MPSFVGNTSSQSSPPLCYPPPKVDKSENQQVTLCGCRKAPRSQCLSAIGVLILVLVYTVMGTILFVSLEGDLEEMDGIETAASKPYPRNNDMIYAELRTRTVNQLWSITEDLNVLYKDNWTRLAAQEVKQFQETILQALKLSRAQQTQTAKQPPTPYKWTYSSAFLYSLTLITTIGFGGITPRSQWGRIAALLYALFGIPIVLLYLSTMGEGLSSAMRCIFKRLRSSSSSKSSSGSSSSNSNSSSSSTTTPSSSTANNILGETTNNKGKSVDAEKRQYGSWNHSGNSLQPQHFHNPSLSNYNNNYLSNSISTGNHHKKQKQSAVPISICVMILICYITSGAALFHELQKWGVLESLYFCFTALSTIGFGDLQPKDDIGMYAASAYIIVGMAIVAMCFSLIQTELIIWLRKPNDLLLNDYNSLPRTPRINIGTGFHRNTPARRSTGILESQMEYFVPRSVSEFNLSGVGDLALPPPPKRIQQTIVPITPMTQTTLLSIQKPREKMVTFEDESSMQKCPHGVPTTPSRKSGPQTIIGDVFM</sequence>
<dbReference type="OrthoDB" id="297496at2759"/>
<comment type="subcellular location">
    <subcellularLocation>
        <location evidence="1">Membrane</location>
        <topology evidence="1">Multi-pass membrane protein</topology>
    </subcellularLocation>
</comment>
<evidence type="ECO:0000256" key="5">
    <source>
        <dbReference type="ARBA" id="ARBA00023065"/>
    </source>
</evidence>
<dbReference type="Pfam" id="PF07885">
    <property type="entry name" value="Ion_trans_2"/>
    <property type="match status" value="2"/>
</dbReference>
<dbReference type="AlphaFoldDB" id="A0A1J1HUR8"/>
<dbReference type="STRING" id="568069.A0A1J1HUR8"/>
<accession>A0A1J1HUR8</accession>
<feature type="transmembrane region" description="Helical" evidence="10">
    <location>
        <begin position="47"/>
        <end position="68"/>
    </location>
</feature>
<organism evidence="12 13">
    <name type="scientific">Clunio marinus</name>
    <dbReference type="NCBI Taxonomy" id="568069"/>
    <lineage>
        <taxon>Eukaryota</taxon>
        <taxon>Metazoa</taxon>
        <taxon>Ecdysozoa</taxon>
        <taxon>Arthropoda</taxon>
        <taxon>Hexapoda</taxon>
        <taxon>Insecta</taxon>
        <taxon>Pterygota</taxon>
        <taxon>Neoptera</taxon>
        <taxon>Endopterygota</taxon>
        <taxon>Diptera</taxon>
        <taxon>Nematocera</taxon>
        <taxon>Chironomoidea</taxon>
        <taxon>Chironomidae</taxon>
        <taxon>Clunio</taxon>
    </lineage>
</organism>
<evidence type="ECO:0000313" key="13">
    <source>
        <dbReference type="Proteomes" id="UP000183832"/>
    </source>
</evidence>
<evidence type="ECO:0000256" key="4">
    <source>
        <dbReference type="ARBA" id="ARBA00022989"/>
    </source>
</evidence>
<feature type="transmembrane region" description="Helical" evidence="10">
    <location>
        <begin position="323"/>
        <end position="344"/>
    </location>
</feature>
<feature type="transmembrane region" description="Helical" evidence="10">
    <location>
        <begin position="159"/>
        <end position="177"/>
    </location>
</feature>
<evidence type="ECO:0000313" key="12">
    <source>
        <dbReference type="EMBL" id="CRK91749.1"/>
    </source>
</evidence>
<dbReference type="PRINTS" id="PR01333">
    <property type="entry name" value="2POREKCHANEL"/>
</dbReference>
<feature type="transmembrane region" description="Helical" evidence="10">
    <location>
        <begin position="351"/>
        <end position="371"/>
    </location>
</feature>
<dbReference type="GO" id="GO:0005886">
    <property type="term" value="C:plasma membrane"/>
    <property type="evidence" value="ECO:0007669"/>
    <property type="project" value="TreeGrafter"/>
</dbReference>
<dbReference type="Gene3D" id="1.10.287.70">
    <property type="match status" value="1"/>
</dbReference>
<feature type="domain" description="Potassium channel" evidence="11">
    <location>
        <begin position="158"/>
        <end position="211"/>
    </location>
</feature>
<feature type="region of interest" description="Disordered" evidence="9">
    <location>
        <begin position="510"/>
        <end position="531"/>
    </location>
</feature>
<feature type="region of interest" description="Disordered" evidence="9">
    <location>
        <begin position="1"/>
        <end position="21"/>
    </location>
</feature>
<dbReference type="SUPFAM" id="SSF81324">
    <property type="entry name" value="Voltage-gated potassium channels"/>
    <property type="match status" value="2"/>
</dbReference>
<keyword evidence="13" id="KW-1185">Reference proteome</keyword>
<feature type="transmembrane region" description="Helical" evidence="10">
    <location>
        <begin position="189"/>
        <end position="208"/>
    </location>
</feature>
<dbReference type="GO" id="GO:0015271">
    <property type="term" value="F:outward rectifier potassium channel activity"/>
    <property type="evidence" value="ECO:0007669"/>
    <property type="project" value="TreeGrafter"/>
</dbReference>
<evidence type="ECO:0000256" key="7">
    <source>
        <dbReference type="ARBA" id="ARBA00023303"/>
    </source>
</evidence>
<dbReference type="EMBL" id="CVRI01000021">
    <property type="protein sequence ID" value="CRK91749.1"/>
    <property type="molecule type" value="Genomic_DNA"/>
</dbReference>
<keyword evidence="6 10" id="KW-0472">Membrane</keyword>
<feature type="compositionally biased region" description="Polar residues" evidence="9">
    <location>
        <begin position="522"/>
        <end position="531"/>
    </location>
</feature>
<dbReference type="InterPro" id="IPR013099">
    <property type="entry name" value="K_chnl_dom"/>
</dbReference>
<evidence type="ECO:0000256" key="8">
    <source>
        <dbReference type="RuleBase" id="RU003857"/>
    </source>
</evidence>
<evidence type="ECO:0000256" key="10">
    <source>
        <dbReference type="SAM" id="Phobius"/>
    </source>
</evidence>
<evidence type="ECO:0000256" key="9">
    <source>
        <dbReference type="SAM" id="MobiDB-lite"/>
    </source>
</evidence>
<name>A0A1J1HUR8_9DIPT</name>
<dbReference type="Proteomes" id="UP000183832">
    <property type="component" value="Unassembled WGS sequence"/>
</dbReference>
<protein>
    <submittedName>
        <fullName evidence="12">CLUMA_CG005383, isoform A</fullName>
    </submittedName>
</protein>
<feature type="compositionally biased region" description="Polar residues" evidence="9">
    <location>
        <begin position="1"/>
        <end position="14"/>
    </location>
</feature>
<feature type="transmembrane region" description="Helical" evidence="10">
    <location>
        <begin position="377"/>
        <end position="400"/>
    </location>
</feature>